<feature type="transmembrane region" description="Helical" evidence="8">
    <location>
        <begin position="407"/>
        <end position="427"/>
    </location>
</feature>
<gene>
    <name evidence="10" type="ORF">YK48G_14030</name>
</gene>
<evidence type="ECO:0000256" key="3">
    <source>
        <dbReference type="ARBA" id="ARBA00022475"/>
    </source>
</evidence>
<dbReference type="PANTHER" id="PTHR43495">
    <property type="entry name" value="GABA PERMEASE"/>
    <property type="match status" value="1"/>
</dbReference>
<keyword evidence="4 8" id="KW-0812">Transmembrane</keyword>
<feature type="transmembrane region" description="Helical" evidence="8">
    <location>
        <begin position="162"/>
        <end position="181"/>
    </location>
</feature>
<feature type="transmembrane region" description="Helical" evidence="8">
    <location>
        <begin position="98"/>
        <end position="123"/>
    </location>
</feature>
<accession>A0ABQ3VZ29</accession>
<dbReference type="PANTHER" id="PTHR43495:SF2">
    <property type="entry name" value="D-SERINE_D-ALANINE_GLYCINE TRANSPORTER"/>
    <property type="match status" value="1"/>
</dbReference>
<dbReference type="Pfam" id="PF00324">
    <property type="entry name" value="AA_permease"/>
    <property type="match status" value="1"/>
</dbReference>
<feature type="transmembrane region" description="Helical" evidence="8">
    <location>
        <begin position="201"/>
        <end position="223"/>
    </location>
</feature>
<feature type="domain" description="Amino acid permease/ SLC12A" evidence="9">
    <location>
        <begin position="20"/>
        <end position="430"/>
    </location>
</feature>
<keyword evidence="6 8" id="KW-1133">Transmembrane helix</keyword>
<evidence type="ECO:0000313" key="11">
    <source>
        <dbReference type="Proteomes" id="UP000604765"/>
    </source>
</evidence>
<dbReference type="Proteomes" id="UP000604765">
    <property type="component" value="Unassembled WGS sequence"/>
</dbReference>
<sequence>MKSKITENQDGTMRALSNRHVQMIAIGGTIGTGLFLGSGSTISKTGPSVMLVYVVLGLFFFFMMRGIGEMFYSDPSQHTFVSFISRYLGPTVGHFTGWTYWIGLVFVCMAELTATATYVQYWFPHVPAWLIEIVFLGILAGVNLIAARLFGEAEFWFAMIKILAILAMIFTGIFMMAQNSVTPLGHATLANVFNNFTLFPHGIYSFISAFPMVFFAFQGIEFVSITIGEAKSPHQVIKKAVNETLLRILIFYIGALIVIMGIIPWTSISQNASPFVQVFKLAGFPAAAALINFVVLTSAASALNSCIFSAGRHFYQLATEVPADSWLRKNFAKISRNGVPANAIIFSAILVLITPLMSLTSVLSSVFTIVTGVSSDMYIIVYTLALLAHRKYRASSDFLPNGFLMPAYKLMSPLTIGFFVVVFFTLFFIPEDIFGAVGAIVWTVVFGGVTYLHQHKLVPSTDQ</sequence>
<feature type="transmembrane region" description="Helical" evidence="8">
    <location>
        <begin position="338"/>
        <end position="357"/>
    </location>
</feature>
<feature type="transmembrane region" description="Helical" evidence="8">
    <location>
        <begin position="21"/>
        <end position="42"/>
    </location>
</feature>
<evidence type="ECO:0000256" key="7">
    <source>
        <dbReference type="ARBA" id="ARBA00023136"/>
    </source>
</evidence>
<dbReference type="PROSITE" id="PS00218">
    <property type="entry name" value="AMINO_ACID_PERMEASE_1"/>
    <property type="match status" value="1"/>
</dbReference>
<comment type="caution">
    <text evidence="10">The sequence shown here is derived from an EMBL/GenBank/DDBJ whole genome shotgun (WGS) entry which is preliminary data.</text>
</comment>
<evidence type="ECO:0000256" key="6">
    <source>
        <dbReference type="ARBA" id="ARBA00022989"/>
    </source>
</evidence>
<evidence type="ECO:0000256" key="8">
    <source>
        <dbReference type="SAM" id="Phobius"/>
    </source>
</evidence>
<evidence type="ECO:0000256" key="2">
    <source>
        <dbReference type="ARBA" id="ARBA00022448"/>
    </source>
</evidence>
<comment type="subcellular location">
    <subcellularLocation>
        <location evidence="1">Cell membrane</location>
        <topology evidence="1">Multi-pass membrane protein</topology>
    </subcellularLocation>
</comment>
<dbReference type="Gene3D" id="1.20.1740.10">
    <property type="entry name" value="Amino acid/polyamine transporter I"/>
    <property type="match status" value="1"/>
</dbReference>
<feature type="transmembrane region" description="Helical" evidence="8">
    <location>
        <begin position="129"/>
        <end position="150"/>
    </location>
</feature>
<evidence type="ECO:0000259" key="9">
    <source>
        <dbReference type="Pfam" id="PF00324"/>
    </source>
</evidence>
<keyword evidence="11" id="KW-1185">Reference proteome</keyword>
<keyword evidence="7 8" id="KW-0472">Membrane</keyword>
<feature type="transmembrane region" description="Helical" evidence="8">
    <location>
        <begin position="283"/>
        <end position="303"/>
    </location>
</feature>
<organism evidence="10 11">
    <name type="scientific">Lentilactobacillus fungorum</name>
    <dbReference type="NCBI Taxonomy" id="2201250"/>
    <lineage>
        <taxon>Bacteria</taxon>
        <taxon>Bacillati</taxon>
        <taxon>Bacillota</taxon>
        <taxon>Bacilli</taxon>
        <taxon>Lactobacillales</taxon>
        <taxon>Lactobacillaceae</taxon>
        <taxon>Lentilactobacillus</taxon>
    </lineage>
</organism>
<evidence type="ECO:0000313" key="10">
    <source>
        <dbReference type="EMBL" id="GHP13978.1"/>
    </source>
</evidence>
<feature type="transmembrane region" description="Helical" evidence="8">
    <location>
        <begin position="433"/>
        <end position="452"/>
    </location>
</feature>
<name>A0ABQ3VZ29_9LACO</name>
<feature type="transmembrane region" description="Helical" evidence="8">
    <location>
        <begin position="363"/>
        <end position="387"/>
    </location>
</feature>
<keyword evidence="3" id="KW-1003">Cell membrane</keyword>
<proteinExistence type="predicted"/>
<evidence type="ECO:0000256" key="1">
    <source>
        <dbReference type="ARBA" id="ARBA00004651"/>
    </source>
</evidence>
<dbReference type="InterPro" id="IPR004841">
    <property type="entry name" value="AA-permease/SLC12A_dom"/>
</dbReference>
<reference evidence="10 11" key="1">
    <citation type="journal article" date="2021" name="Int. J. Syst. Evol. Microbiol.">
        <title>Lentilactobacillus fungorum sp. nov., isolated from spent mushroom substrates.</title>
        <authorList>
            <person name="Tohno M."/>
            <person name="Tanizawa Y."/>
            <person name="Kojima Y."/>
            <person name="Sakamoto M."/>
            <person name="Ohkuma M."/>
            <person name="Kobayashi H."/>
        </authorList>
    </citation>
    <scope>NUCLEOTIDE SEQUENCE [LARGE SCALE GENOMIC DNA]</scope>
    <source>
        <strain evidence="10 11">YK48G</strain>
    </source>
</reference>
<dbReference type="PIRSF" id="PIRSF006060">
    <property type="entry name" value="AA_transporter"/>
    <property type="match status" value="1"/>
</dbReference>
<keyword evidence="2" id="KW-0813">Transport</keyword>
<evidence type="ECO:0000256" key="5">
    <source>
        <dbReference type="ARBA" id="ARBA00022970"/>
    </source>
</evidence>
<feature type="transmembrane region" description="Helical" evidence="8">
    <location>
        <begin position="48"/>
        <end position="67"/>
    </location>
</feature>
<feature type="transmembrane region" description="Helical" evidence="8">
    <location>
        <begin position="244"/>
        <end position="263"/>
    </location>
</feature>
<keyword evidence="5" id="KW-0029">Amino-acid transport</keyword>
<dbReference type="EMBL" id="BNJR01000012">
    <property type="protein sequence ID" value="GHP13978.1"/>
    <property type="molecule type" value="Genomic_DNA"/>
</dbReference>
<protein>
    <submittedName>
        <fullName evidence="10">Amino acid permease</fullName>
    </submittedName>
</protein>
<dbReference type="InterPro" id="IPR004840">
    <property type="entry name" value="Amino_acid_permease_CS"/>
</dbReference>
<evidence type="ECO:0000256" key="4">
    <source>
        <dbReference type="ARBA" id="ARBA00022692"/>
    </source>
</evidence>
<dbReference type="RefSeq" id="WP_203629991.1">
    <property type="nucleotide sequence ID" value="NZ_BNJR01000012.1"/>
</dbReference>